<sequence>MKRSRQTDTVSCGLLCVAQAYSYVSRVSSLKTSKTISSNDLAYMRLRLLWAILQDLDTTDERSDTKVWAELLHLRKAVQKSFGSS</sequence>
<reference evidence="1" key="1">
    <citation type="submission" date="2021-01" db="EMBL/GenBank/DDBJ databases">
        <title>Phytophthora aleatoria, a newly-described species from Pinus radiata is distinct from Phytophthora cactorum isolates based on comparative genomics.</title>
        <authorList>
            <person name="Mcdougal R."/>
            <person name="Panda P."/>
            <person name="Williams N."/>
            <person name="Studholme D.J."/>
        </authorList>
    </citation>
    <scope>NUCLEOTIDE SEQUENCE</scope>
    <source>
        <strain evidence="1">NZFS 4037</strain>
    </source>
</reference>
<gene>
    <name evidence="1" type="ORF">JG688_00016314</name>
</gene>
<keyword evidence="2" id="KW-1185">Reference proteome</keyword>
<name>A0A8J5IG11_9STRA</name>
<organism evidence="1 2">
    <name type="scientific">Phytophthora aleatoria</name>
    <dbReference type="NCBI Taxonomy" id="2496075"/>
    <lineage>
        <taxon>Eukaryota</taxon>
        <taxon>Sar</taxon>
        <taxon>Stramenopiles</taxon>
        <taxon>Oomycota</taxon>
        <taxon>Peronosporomycetes</taxon>
        <taxon>Peronosporales</taxon>
        <taxon>Peronosporaceae</taxon>
        <taxon>Phytophthora</taxon>
    </lineage>
</organism>
<evidence type="ECO:0000313" key="2">
    <source>
        <dbReference type="Proteomes" id="UP000709295"/>
    </source>
</evidence>
<evidence type="ECO:0000313" key="1">
    <source>
        <dbReference type="EMBL" id="KAG6945904.1"/>
    </source>
</evidence>
<dbReference type="Proteomes" id="UP000709295">
    <property type="component" value="Unassembled WGS sequence"/>
</dbReference>
<accession>A0A8J5IG11</accession>
<proteinExistence type="predicted"/>
<protein>
    <submittedName>
        <fullName evidence="1">Uncharacterized protein</fullName>
    </submittedName>
</protein>
<dbReference type="AlphaFoldDB" id="A0A8J5IG11"/>
<comment type="caution">
    <text evidence="1">The sequence shown here is derived from an EMBL/GenBank/DDBJ whole genome shotgun (WGS) entry which is preliminary data.</text>
</comment>
<dbReference type="EMBL" id="JAENGY010001993">
    <property type="protein sequence ID" value="KAG6945904.1"/>
    <property type="molecule type" value="Genomic_DNA"/>
</dbReference>